<dbReference type="Proteomes" id="UP001500456">
    <property type="component" value="Unassembled WGS sequence"/>
</dbReference>
<proteinExistence type="inferred from homology"/>
<dbReference type="Pfam" id="PF00534">
    <property type="entry name" value="Glycos_transf_1"/>
    <property type="match status" value="1"/>
</dbReference>
<evidence type="ECO:0000256" key="4">
    <source>
        <dbReference type="ARBA" id="ARBA00022679"/>
    </source>
</evidence>
<evidence type="ECO:0000256" key="3">
    <source>
        <dbReference type="ARBA" id="ARBA00022676"/>
    </source>
</evidence>
<keyword evidence="4" id="KW-0808">Transferase</keyword>
<keyword evidence="8" id="KW-1185">Reference proteome</keyword>
<name>A0ABP7RCK6_9ACTN</name>
<protein>
    <recommendedName>
        <fullName evidence="2">D-inositol 3-phosphate glycosyltransferase</fullName>
    </recommendedName>
</protein>
<dbReference type="EMBL" id="BAAAZX010000008">
    <property type="protein sequence ID" value="GAA3995101.1"/>
    <property type="molecule type" value="Genomic_DNA"/>
</dbReference>
<evidence type="ECO:0000313" key="8">
    <source>
        <dbReference type="Proteomes" id="UP001500456"/>
    </source>
</evidence>
<dbReference type="InterPro" id="IPR028098">
    <property type="entry name" value="Glyco_trans_4-like_N"/>
</dbReference>
<dbReference type="PANTHER" id="PTHR12526:SF640">
    <property type="entry name" value="COLANIC ACID BIOSYNTHESIS GLYCOSYLTRANSFERASE WCAL-RELATED"/>
    <property type="match status" value="1"/>
</dbReference>
<reference evidence="8" key="1">
    <citation type="journal article" date="2019" name="Int. J. Syst. Evol. Microbiol.">
        <title>The Global Catalogue of Microorganisms (GCM) 10K type strain sequencing project: providing services to taxonomists for standard genome sequencing and annotation.</title>
        <authorList>
            <consortium name="The Broad Institute Genomics Platform"/>
            <consortium name="The Broad Institute Genome Sequencing Center for Infectious Disease"/>
            <person name="Wu L."/>
            <person name="Ma J."/>
        </authorList>
    </citation>
    <scope>NUCLEOTIDE SEQUENCE [LARGE SCALE GENOMIC DNA]</scope>
    <source>
        <strain evidence="8">JCM 16924</strain>
    </source>
</reference>
<accession>A0ABP7RCK6</accession>
<dbReference type="Gene3D" id="3.40.50.2000">
    <property type="entry name" value="Glycogen Phosphorylase B"/>
    <property type="match status" value="2"/>
</dbReference>
<feature type="domain" description="Glycosyl transferase family 1" evidence="5">
    <location>
        <begin position="188"/>
        <end position="335"/>
    </location>
</feature>
<feature type="domain" description="Glycosyltransferase subfamily 4-like N-terminal" evidence="6">
    <location>
        <begin position="17"/>
        <end position="175"/>
    </location>
</feature>
<organism evidence="7 8">
    <name type="scientific">Streptomyces plumbiresistens</name>
    <dbReference type="NCBI Taxonomy" id="511811"/>
    <lineage>
        <taxon>Bacteria</taxon>
        <taxon>Bacillati</taxon>
        <taxon>Actinomycetota</taxon>
        <taxon>Actinomycetes</taxon>
        <taxon>Kitasatosporales</taxon>
        <taxon>Streptomycetaceae</taxon>
        <taxon>Streptomyces</taxon>
    </lineage>
</organism>
<evidence type="ECO:0000256" key="2">
    <source>
        <dbReference type="ARBA" id="ARBA00021292"/>
    </source>
</evidence>
<comment type="caution">
    <text evidence="7">The sequence shown here is derived from an EMBL/GenBank/DDBJ whole genome shotgun (WGS) entry which is preliminary data.</text>
</comment>
<keyword evidence="3" id="KW-0328">Glycosyltransferase</keyword>
<gene>
    <name evidence="7" type="ORF">GCM10022232_34360</name>
</gene>
<dbReference type="RefSeq" id="WP_345564305.1">
    <property type="nucleotide sequence ID" value="NZ_BAAAZX010000008.1"/>
</dbReference>
<evidence type="ECO:0000259" key="5">
    <source>
        <dbReference type="Pfam" id="PF00534"/>
    </source>
</evidence>
<evidence type="ECO:0000259" key="6">
    <source>
        <dbReference type="Pfam" id="PF13579"/>
    </source>
</evidence>
<dbReference type="InterPro" id="IPR001296">
    <property type="entry name" value="Glyco_trans_1"/>
</dbReference>
<evidence type="ECO:0000256" key="1">
    <source>
        <dbReference type="ARBA" id="ARBA00009481"/>
    </source>
</evidence>
<sequence length="373" mass="39040">MRALHAVTLHTPTQAFGGPVRVAVNLTGGLAARGVDTRIVALGSGFDGPLPADVDGRPARLYPARRVVPGAGFSGLTSPALLLGARRLVKAADVVHVHLARDLVTLPIALAALSARRPLVVQTHGMVDPSDKALAKVLDALAVRRVLRRADAVLHLTAYERKGLDAVLGTADPGNGVRLVNGVPAQERRPRPEGPPRVLYLARMQARKRPADFVAAVPEVLRRHPDARFVMAGADEGELGAALKLAEALGVSDCVEYLGSLAPGAVLGELRRTHVHVLPSVDEPFPMSVLEALSVGVPSVVTPTNGLADDLARSGAGRVARTPEALATGIIALLEPAAQDAASAAAWQLSRTSFSLEAVTDRLHALYDSFCQA</sequence>
<dbReference type="SUPFAM" id="SSF53756">
    <property type="entry name" value="UDP-Glycosyltransferase/glycogen phosphorylase"/>
    <property type="match status" value="1"/>
</dbReference>
<dbReference type="PANTHER" id="PTHR12526">
    <property type="entry name" value="GLYCOSYLTRANSFERASE"/>
    <property type="match status" value="1"/>
</dbReference>
<dbReference type="Pfam" id="PF13579">
    <property type="entry name" value="Glyco_trans_4_4"/>
    <property type="match status" value="1"/>
</dbReference>
<evidence type="ECO:0000313" key="7">
    <source>
        <dbReference type="EMBL" id="GAA3995101.1"/>
    </source>
</evidence>
<comment type="similarity">
    <text evidence="1">Belongs to the glycosyltransferase group 1 family. Glycosyltransferase 4 subfamily.</text>
</comment>